<feature type="domain" description="Histidine kinase/HSP90-like ATPase" evidence="11">
    <location>
        <begin position="341"/>
        <end position="436"/>
    </location>
</feature>
<dbReference type="InterPro" id="IPR036890">
    <property type="entry name" value="HATPase_C_sf"/>
</dbReference>
<evidence type="ECO:0000259" key="12">
    <source>
        <dbReference type="Pfam" id="PF07730"/>
    </source>
</evidence>
<evidence type="ECO:0000313" key="14">
    <source>
        <dbReference type="EMBL" id="MBP0459901.1"/>
    </source>
</evidence>
<accession>A0A940MII8</accession>
<evidence type="ECO:0000256" key="3">
    <source>
        <dbReference type="ARBA" id="ARBA00022553"/>
    </source>
</evidence>
<keyword evidence="10" id="KW-0812">Transmembrane</keyword>
<organism evidence="14 15">
    <name type="scientific">Streptomyces montanisoli</name>
    <dbReference type="NCBI Taxonomy" id="2798581"/>
    <lineage>
        <taxon>Bacteria</taxon>
        <taxon>Bacillati</taxon>
        <taxon>Actinomycetota</taxon>
        <taxon>Actinomycetes</taxon>
        <taxon>Kitasatosporales</taxon>
        <taxon>Streptomycetaceae</taxon>
        <taxon>Streptomyces</taxon>
    </lineage>
</organism>
<dbReference type="Pfam" id="PF02518">
    <property type="entry name" value="HATPase_c"/>
    <property type="match status" value="1"/>
</dbReference>
<dbReference type="Gene3D" id="3.30.565.10">
    <property type="entry name" value="Histidine kinase-like ATPase, C-terminal domain"/>
    <property type="match status" value="1"/>
</dbReference>
<dbReference type="InterPro" id="IPR011712">
    <property type="entry name" value="Sig_transdc_His_kin_sub3_dim/P"/>
</dbReference>
<evidence type="ECO:0000256" key="8">
    <source>
        <dbReference type="ARBA" id="ARBA00023012"/>
    </source>
</evidence>
<feature type="transmembrane region" description="Helical" evidence="10">
    <location>
        <begin position="153"/>
        <end position="173"/>
    </location>
</feature>
<reference evidence="14" key="1">
    <citation type="submission" date="2021-03" db="EMBL/GenBank/DDBJ databases">
        <title>Whole genome sequence of Streptomyces bomunensis MMS17-BM035.</title>
        <authorList>
            <person name="Lee J.H."/>
        </authorList>
    </citation>
    <scope>NUCLEOTIDE SEQUENCE</scope>
    <source>
        <strain evidence="14">MMS17-BM035</strain>
    </source>
</reference>
<feature type="transmembrane region" description="Helical" evidence="10">
    <location>
        <begin position="51"/>
        <end position="71"/>
    </location>
</feature>
<keyword evidence="5" id="KW-0547">Nucleotide-binding</keyword>
<evidence type="ECO:0000256" key="7">
    <source>
        <dbReference type="ARBA" id="ARBA00022840"/>
    </source>
</evidence>
<feature type="transmembrane region" description="Helical" evidence="10">
    <location>
        <begin position="112"/>
        <end position="133"/>
    </location>
</feature>
<evidence type="ECO:0000256" key="9">
    <source>
        <dbReference type="SAM" id="MobiDB-lite"/>
    </source>
</evidence>
<protein>
    <recommendedName>
        <fullName evidence="2">histidine kinase</fullName>
        <ecNumber evidence="2">2.7.13.3</ecNumber>
    </recommendedName>
</protein>
<gene>
    <name evidence="14" type="ORF">JFN87_20735</name>
</gene>
<keyword evidence="6 14" id="KW-0418">Kinase</keyword>
<dbReference type="EMBL" id="JAGIQL010000091">
    <property type="protein sequence ID" value="MBP0459901.1"/>
    <property type="molecule type" value="Genomic_DNA"/>
</dbReference>
<dbReference type="Pfam" id="PF07730">
    <property type="entry name" value="HisKA_3"/>
    <property type="match status" value="1"/>
</dbReference>
<comment type="caution">
    <text evidence="14">The sequence shown here is derived from an EMBL/GenBank/DDBJ whole genome shotgun (WGS) entry which is preliminary data.</text>
</comment>
<dbReference type="Gene3D" id="1.20.5.1930">
    <property type="match status" value="1"/>
</dbReference>
<dbReference type="PANTHER" id="PTHR24421:SF10">
    <property type="entry name" value="NITRATE_NITRITE SENSOR PROTEIN NARQ"/>
    <property type="match status" value="1"/>
</dbReference>
<dbReference type="AlphaFoldDB" id="A0A940MII8"/>
<feature type="transmembrane region" description="Helical" evidence="10">
    <location>
        <begin position="83"/>
        <end position="105"/>
    </location>
</feature>
<dbReference type="InterPro" id="IPR050482">
    <property type="entry name" value="Sensor_HK_TwoCompSys"/>
</dbReference>
<dbReference type="InterPro" id="IPR055558">
    <property type="entry name" value="DUF7134"/>
</dbReference>
<evidence type="ECO:0000256" key="6">
    <source>
        <dbReference type="ARBA" id="ARBA00022777"/>
    </source>
</evidence>
<evidence type="ECO:0000313" key="15">
    <source>
        <dbReference type="Proteomes" id="UP000670475"/>
    </source>
</evidence>
<dbReference type="GO" id="GO:0016020">
    <property type="term" value="C:membrane"/>
    <property type="evidence" value="ECO:0007669"/>
    <property type="project" value="InterPro"/>
</dbReference>
<feature type="transmembrane region" description="Helical" evidence="10">
    <location>
        <begin position="180"/>
        <end position="200"/>
    </location>
</feature>
<dbReference type="GO" id="GO:0005524">
    <property type="term" value="F:ATP binding"/>
    <property type="evidence" value="ECO:0007669"/>
    <property type="project" value="UniProtKB-KW"/>
</dbReference>
<dbReference type="EC" id="2.7.13.3" evidence="2"/>
<keyword evidence="3" id="KW-0597">Phosphoprotein</keyword>
<dbReference type="Pfam" id="PF23539">
    <property type="entry name" value="DUF7134"/>
    <property type="match status" value="1"/>
</dbReference>
<comment type="catalytic activity">
    <reaction evidence="1">
        <text>ATP + protein L-histidine = ADP + protein N-phospho-L-histidine.</text>
        <dbReference type="EC" id="2.7.13.3"/>
    </reaction>
</comment>
<dbReference type="CDD" id="cd16917">
    <property type="entry name" value="HATPase_UhpB-NarQ-NarX-like"/>
    <property type="match status" value="1"/>
</dbReference>
<dbReference type="Proteomes" id="UP000670475">
    <property type="component" value="Unassembled WGS sequence"/>
</dbReference>
<proteinExistence type="predicted"/>
<feature type="domain" description="DUF7134" evidence="13">
    <location>
        <begin position="45"/>
        <end position="202"/>
    </location>
</feature>
<sequence length="446" mass="47490">MTRVRLDDTPAETFPDLLSSAGLDELWSHPLVTRLSSLGRRMRRMDRTRPWALDTSVALGVFLATCLPDLLHTDGGPPALATAFNALPLAGMLAFQAGLVLPLLGRRRAPSLTFALIAAVFLAQWAVGAWMRADAALLVALYSLALHGRLRHLPWACATMAGVLALVVLRLSAVVSPGDALFSLFSAVTAALALGLAVRIRRSQLAGLREHAARLEVERDQRTKLAAADERARVAREMHDIVGHNLSVIITLADGGAYASRHSPQRGSQALELIAETGRQALGELRRMLGLLREQADDAPRLSPQPGVPELDALCTRIRTAGPEVVYRTSGEVDTLDPGIQLTVYRIAQEALTNALKHAGALTHVQLALELSGTRLRVRVDDTGPPPGGDAPPARPAGPGHGLAGMRERAALYRGTVTAGPRPGGGWTLVADLDLTPLPDSPENPS</sequence>
<keyword evidence="10" id="KW-1133">Transmembrane helix</keyword>
<feature type="domain" description="Signal transduction histidine kinase subgroup 3 dimerisation and phosphoacceptor" evidence="12">
    <location>
        <begin position="230"/>
        <end position="296"/>
    </location>
</feature>
<evidence type="ECO:0000256" key="1">
    <source>
        <dbReference type="ARBA" id="ARBA00000085"/>
    </source>
</evidence>
<evidence type="ECO:0000259" key="13">
    <source>
        <dbReference type="Pfam" id="PF23539"/>
    </source>
</evidence>
<keyword evidence="15" id="KW-1185">Reference proteome</keyword>
<dbReference type="GO" id="GO:0046983">
    <property type="term" value="F:protein dimerization activity"/>
    <property type="evidence" value="ECO:0007669"/>
    <property type="project" value="InterPro"/>
</dbReference>
<feature type="region of interest" description="Disordered" evidence="9">
    <location>
        <begin position="379"/>
        <end position="446"/>
    </location>
</feature>
<evidence type="ECO:0000256" key="2">
    <source>
        <dbReference type="ARBA" id="ARBA00012438"/>
    </source>
</evidence>
<evidence type="ECO:0000256" key="5">
    <source>
        <dbReference type="ARBA" id="ARBA00022741"/>
    </source>
</evidence>
<dbReference type="PANTHER" id="PTHR24421">
    <property type="entry name" value="NITRATE/NITRITE SENSOR PROTEIN NARX-RELATED"/>
    <property type="match status" value="1"/>
</dbReference>
<feature type="compositionally biased region" description="Pro residues" evidence="9">
    <location>
        <begin position="384"/>
        <end position="396"/>
    </location>
</feature>
<keyword evidence="8" id="KW-0902">Two-component regulatory system</keyword>
<dbReference type="SUPFAM" id="SSF55874">
    <property type="entry name" value="ATPase domain of HSP90 chaperone/DNA topoisomerase II/histidine kinase"/>
    <property type="match status" value="1"/>
</dbReference>
<dbReference type="GO" id="GO:0000155">
    <property type="term" value="F:phosphorelay sensor kinase activity"/>
    <property type="evidence" value="ECO:0007669"/>
    <property type="project" value="InterPro"/>
</dbReference>
<evidence type="ECO:0000256" key="10">
    <source>
        <dbReference type="SAM" id="Phobius"/>
    </source>
</evidence>
<keyword evidence="10" id="KW-0472">Membrane</keyword>
<dbReference type="InterPro" id="IPR003594">
    <property type="entry name" value="HATPase_dom"/>
</dbReference>
<name>A0A940MII8_9ACTN</name>
<keyword evidence="4" id="KW-0808">Transferase</keyword>
<evidence type="ECO:0000259" key="11">
    <source>
        <dbReference type="Pfam" id="PF02518"/>
    </source>
</evidence>
<evidence type="ECO:0000256" key="4">
    <source>
        <dbReference type="ARBA" id="ARBA00022679"/>
    </source>
</evidence>
<keyword evidence="7" id="KW-0067">ATP-binding</keyword>